<dbReference type="OrthoDB" id="5984734at2759"/>
<comment type="caution">
    <text evidence="1">The sequence shown here is derived from an EMBL/GenBank/DDBJ whole genome shotgun (WGS) entry which is preliminary data.</text>
</comment>
<evidence type="ECO:0000313" key="1">
    <source>
        <dbReference type="EMBL" id="KAJ7394058.1"/>
    </source>
</evidence>
<dbReference type="AlphaFoldDB" id="A0A9X0A6J8"/>
<organism evidence="1 2">
    <name type="scientific">Desmophyllum pertusum</name>
    <dbReference type="NCBI Taxonomy" id="174260"/>
    <lineage>
        <taxon>Eukaryota</taxon>
        <taxon>Metazoa</taxon>
        <taxon>Cnidaria</taxon>
        <taxon>Anthozoa</taxon>
        <taxon>Hexacorallia</taxon>
        <taxon>Scleractinia</taxon>
        <taxon>Caryophylliina</taxon>
        <taxon>Caryophylliidae</taxon>
        <taxon>Desmophyllum</taxon>
    </lineage>
</organism>
<protein>
    <submittedName>
        <fullName evidence="1">Uncharacterized protein</fullName>
    </submittedName>
</protein>
<evidence type="ECO:0000313" key="2">
    <source>
        <dbReference type="Proteomes" id="UP001163046"/>
    </source>
</evidence>
<dbReference type="Proteomes" id="UP001163046">
    <property type="component" value="Unassembled WGS sequence"/>
</dbReference>
<sequence length="396" mass="45551">MIEESIRKFAQENFSDKYFPVIHGETKMIHPLALIVKRHRSFWKRPFAKMEMTIIEGLEKFAKSGGEEAFLTTLNKMISEEKFLIQQKLSMGECYQEFGVDVSGGAEVTLKMHQDLGDLQLGILSQKYITDPDIRTLLANTNLDIQKMVSFEEHELLLITSVIYSEKFEVTGERKREMELDAGIEFPSIARILVPNASAHYKETIIPHGVAARNVRGPLLFKCCRVDYNKESNRLEIHKGDYVGKTVTTTRETGRPLKEEDGEYDDTVVNLHTDETDFPDFTTKEDAEKLEIIKKAVLVTEQTRTGRKERIRKYLNWFEEALIVDEYKLLLEEPLTSEDCQFLRDTSLPCTLNSTVLDLTPLTKEEIQGYAIAFKRLHEAPDEKWNEIEKTLAGSE</sequence>
<reference evidence="1" key="1">
    <citation type="submission" date="2023-01" db="EMBL/GenBank/DDBJ databases">
        <title>Genome assembly of the deep-sea coral Lophelia pertusa.</title>
        <authorList>
            <person name="Herrera S."/>
            <person name="Cordes E."/>
        </authorList>
    </citation>
    <scope>NUCLEOTIDE SEQUENCE</scope>
    <source>
        <strain evidence="1">USNM1676648</strain>
        <tissue evidence="1">Polyp</tissue>
    </source>
</reference>
<gene>
    <name evidence="1" type="ORF">OS493_003731</name>
</gene>
<dbReference type="EMBL" id="MU825397">
    <property type="protein sequence ID" value="KAJ7394058.1"/>
    <property type="molecule type" value="Genomic_DNA"/>
</dbReference>
<name>A0A9X0A6J8_9CNID</name>
<accession>A0A9X0A6J8</accession>
<keyword evidence="2" id="KW-1185">Reference proteome</keyword>
<proteinExistence type="predicted"/>